<sequence length="373" mass="44222">KWRVGDKVEFHCRYHNDTWIGVDVKILQRALLFSFIIIYLFIFNNVYIQTIANVPAVMKVKQKQEKVLYILNWLENPVEEKIDWEQYEGMDISDLITRYKDEHYHPSHGNEDVNHLQLLKAQITLEVIKPVVNECMDERCSIPQGLMNRVAQTLTDGNNSNNISSALKLWKELMEKYHNRNEKDDLADLQIEWNELVAYLWIQQKDSDNMYWVVPKDTTESRRLRIYVYCPKHPERVRVATFSSESKDRRRYPLEQVKEDIPWLRWADFQVASDCNLSCVIIRQQKNTEEIPISSTSRAILVEEHSLMWPKSKTKEKEILEHLIREINDESFFCFAVDIVKDLKPKLGSKSDIKQIFTDITPKLDQFDVTLKQ</sequence>
<feature type="non-terminal residue" evidence="2">
    <location>
        <position position="373"/>
    </location>
</feature>
<reference evidence="2 3" key="1">
    <citation type="journal article" date="2013" name="Curr. Biol.">
        <title>The Genome of the Foraminiferan Reticulomyxa filosa.</title>
        <authorList>
            <person name="Glockner G."/>
            <person name="Hulsmann N."/>
            <person name="Schleicher M."/>
            <person name="Noegel A.A."/>
            <person name="Eichinger L."/>
            <person name="Gallinger C."/>
            <person name="Pawlowski J."/>
            <person name="Sierra R."/>
            <person name="Euteneuer U."/>
            <person name="Pillet L."/>
            <person name="Moustafa A."/>
            <person name="Platzer M."/>
            <person name="Groth M."/>
            <person name="Szafranski K."/>
            <person name="Schliwa M."/>
        </authorList>
    </citation>
    <scope>NUCLEOTIDE SEQUENCE [LARGE SCALE GENOMIC DNA]</scope>
</reference>
<dbReference type="Proteomes" id="UP000023152">
    <property type="component" value="Unassembled WGS sequence"/>
</dbReference>
<feature type="transmembrane region" description="Helical" evidence="1">
    <location>
        <begin position="30"/>
        <end position="48"/>
    </location>
</feature>
<keyword evidence="1" id="KW-0812">Transmembrane</keyword>
<name>X6P171_RETFI</name>
<proteinExistence type="predicted"/>
<gene>
    <name evidence="2" type="ORF">RFI_05293</name>
</gene>
<dbReference type="AlphaFoldDB" id="X6P171"/>
<evidence type="ECO:0000313" key="3">
    <source>
        <dbReference type="Proteomes" id="UP000023152"/>
    </source>
</evidence>
<dbReference type="EMBL" id="ASPP01004664">
    <property type="protein sequence ID" value="ETO31824.1"/>
    <property type="molecule type" value="Genomic_DNA"/>
</dbReference>
<evidence type="ECO:0000256" key="1">
    <source>
        <dbReference type="SAM" id="Phobius"/>
    </source>
</evidence>
<organism evidence="2 3">
    <name type="scientific">Reticulomyxa filosa</name>
    <dbReference type="NCBI Taxonomy" id="46433"/>
    <lineage>
        <taxon>Eukaryota</taxon>
        <taxon>Sar</taxon>
        <taxon>Rhizaria</taxon>
        <taxon>Retaria</taxon>
        <taxon>Foraminifera</taxon>
        <taxon>Monothalamids</taxon>
        <taxon>Reticulomyxidae</taxon>
        <taxon>Reticulomyxa</taxon>
    </lineage>
</organism>
<accession>X6P171</accession>
<evidence type="ECO:0000313" key="2">
    <source>
        <dbReference type="EMBL" id="ETO31824.1"/>
    </source>
</evidence>
<keyword evidence="3" id="KW-1185">Reference proteome</keyword>
<feature type="non-terminal residue" evidence="2">
    <location>
        <position position="1"/>
    </location>
</feature>
<keyword evidence="1" id="KW-1133">Transmembrane helix</keyword>
<comment type="caution">
    <text evidence="2">The sequence shown here is derived from an EMBL/GenBank/DDBJ whole genome shotgun (WGS) entry which is preliminary data.</text>
</comment>
<protein>
    <submittedName>
        <fullName evidence="2">Uncharacterized protein</fullName>
    </submittedName>
</protein>
<keyword evidence="1" id="KW-0472">Membrane</keyword>